<proteinExistence type="predicted"/>
<evidence type="ECO:0000313" key="1">
    <source>
        <dbReference type="EMBL" id="SDT87504.1"/>
    </source>
</evidence>
<dbReference type="AlphaFoldDB" id="A0A1H2DXH1"/>
<dbReference type="RefSeq" id="WP_090192608.1">
    <property type="nucleotide sequence ID" value="NZ_LT629785.1"/>
</dbReference>
<protein>
    <submittedName>
        <fullName evidence="1">Uncharacterized protein</fullName>
    </submittedName>
</protein>
<dbReference type="Proteomes" id="UP000243232">
    <property type="component" value="Chromosome I"/>
</dbReference>
<dbReference type="EMBL" id="LT629785">
    <property type="protein sequence ID" value="SDT87504.1"/>
    <property type="molecule type" value="Genomic_DNA"/>
</dbReference>
<name>A0A1H2DXH1_9PSED</name>
<evidence type="ECO:0000313" key="2">
    <source>
        <dbReference type="Proteomes" id="UP000243232"/>
    </source>
</evidence>
<keyword evidence="2" id="KW-1185">Reference proteome</keyword>
<reference evidence="2" key="1">
    <citation type="submission" date="2016-10" db="EMBL/GenBank/DDBJ databases">
        <authorList>
            <person name="Varghese N."/>
            <person name="Submissions S."/>
        </authorList>
    </citation>
    <scope>NUCLEOTIDE SEQUENCE [LARGE SCALE GENOMIC DNA]</scope>
    <source>
        <strain evidence="2">DSM 17875</strain>
    </source>
</reference>
<organism evidence="1 2">
    <name type="scientific">Pseudomonas pohangensis</name>
    <dbReference type="NCBI Taxonomy" id="364197"/>
    <lineage>
        <taxon>Bacteria</taxon>
        <taxon>Pseudomonadati</taxon>
        <taxon>Pseudomonadota</taxon>
        <taxon>Gammaproteobacteria</taxon>
        <taxon>Pseudomonadales</taxon>
        <taxon>Pseudomonadaceae</taxon>
        <taxon>Pseudomonas</taxon>
    </lineage>
</organism>
<dbReference type="STRING" id="364197.SAMN05216296_0131"/>
<sequence length="109" mass="11980">MRAPTNLHILATSAGLTDEAVVELWNEARAAAISELGDDSHPEYKRKAEGFMVRLIEDKATANVPANLVPWVLFDIHMGMAIVEVRNSIKNAGGHVREYFSNLRGNHAA</sequence>
<gene>
    <name evidence="1" type="ORF">SAMN05216296_0131</name>
</gene>
<accession>A0A1H2DXH1</accession>